<organism evidence="2 3">
    <name type="scientific">Bordetella genomosp. 9</name>
    <dbReference type="NCBI Taxonomy" id="1416803"/>
    <lineage>
        <taxon>Bacteria</taxon>
        <taxon>Pseudomonadati</taxon>
        <taxon>Pseudomonadota</taxon>
        <taxon>Betaproteobacteria</taxon>
        <taxon>Burkholderiales</taxon>
        <taxon>Alcaligenaceae</taxon>
        <taxon>Bordetella</taxon>
    </lineage>
</organism>
<proteinExistence type="predicted"/>
<dbReference type="Proteomes" id="UP000216857">
    <property type="component" value="Unassembled WGS sequence"/>
</dbReference>
<dbReference type="EMBL" id="NEVJ01000003">
    <property type="protein sequence ID" value="OZI18982.1"/>
    <property type="molecule type" value="Genomic_DNA"/>
</dbReference>
<reference evidence="2" key="1">
    <citation type="submission" date="2017-05" db="EMBL/GenBank/DDBJ databases">
        <title>Complete and WGS of Bordetella genogroups.</title>
        <authorList>
            <person name="Spilker T."/>
            <person name="Lipuma J."/>
        </authorList>
    </citation>
    <scope>NUCLEOTIDE SEQUENCE</scope>
    <source>
        <strain evidence="2">AU21707</strain>
    </source>
</reference>
<dbReference type="OrthoDB" id="8625921at2"/>
<evidence type="ECO:0000313" key="2">
    <source>
        <dbReference type="EMBL" id="OZI18982.1"/>
    </source>
</evidence>
<evidence type="ECO:0000313" key="3">
    <source>
        <dbReference type="Proteomes" id="UP000216857"/>
    </source>
</evidence>
<comment type="caution">
    <text evidence="2">The sequence shown here is derived from an EMBL/GenBank/DDBJ whole genome shotgun (WGS) entry which is preliminary data.</text>
</comment>
<name>A0A261R2W1_9BORD</name>
<dbReference type="AlphaFoldDB" id="A0A261R2W1"/>
<dbReference type="RefSeq" id="WP_094847662.1">
    <property type="nucleotide sequence ID" value="NZ_NEVJ01000003.1"/>
</dbReference>
<sequence>MRAWTADAPVHARHTHAPYALVRGEHEARVNKAARCRQRLAATARQLYADARHAPAADELARLHRDETRLRAQTRVQDTLRGVLLDRTVGAYLPDASPRQAKRRVKNLMRLRLGPLGRPRQAGAASAAIRGALESAIALEATATPVKRICGHYLAAHGKADGRVSPSAPLVQDLIGLLDRMNMLRGQDQDPADFLYPAVKLMYEANRGAAAGDAMLHGLLRDLKAERDNPRGLRAALHQDKRWLDFWLAANAPEAYDRDPAAARRGLAAAIDKLLDGLAGAAGTLLREQLRTQVPAWAGEAQAPLFKEAALLHASIQRWHDRGVAQDSQEPLLQWAPAETVRLLLEHAANDVLGTSAAPPAHVAPLLCKLRVPLGQIAARIQRTLDQHRVAEHASAAEIDELRQSLMLGVLEETGILGETYRLRSTRGMDTPKRADARADKLANDGVDRSANKPLATTVARGARLSSRTYQARAARRADAYAKHVRKPEKQAQRAIAKLLDAGARANGKPLSPHKLEALREARATLASLYGDAAPAAWRRLVDSETLRLKDRQLRALNMGALHAHVRGVGSLTATVATVADGAARAESEQLLAGVWSSIRAATARRNAGPYLRTWCASLQATGGVTSAMLPLQLHGLRERIGMLADNQVKTPILLDAALREVGDAELGVLIHALATGLPASADSSMHAFMDDLVRAARSQAARRMDALRDSLMADFGPRLFEHAGALETLLDKPDMLAANGSLPGTLQQLVRDAALFGRLAHEHGARAASVRMGARYLRTPNGYDLAQDLAHGLCREISGLHARLDDGMKVLGIARFQPGAITAAWREHAVEQILEETGIWDELNAVARRLPREPARKMDMPRLWAAATGTASLERDGVRASTRSTRSVGADGYAKTRWLFGKRRAAATVLPAAPAVAAPIAPIPPVAPVAPVAPTAAVATVDADTYRYSTEGIYATISDVTDIGDVGDMGSVQDSDRASTLAPSVDSGYDTLDRKSGWPETRATRRAHPAAL</sequence>
<protein>
    <submittedName>
        <fullName evidence="2">Uncharacterized protein</fullName>
    </submittedName>
</protein>
<keyword evidence="3" id="KW-1185">Reference proteome</keyword>
<accession>A0A261R2W1</accession>
<evidence type="ECO:0000256" key="1">
    <source>
        <dbReference type="SAM" id="MobiDB-lite"/>
    </source>
</evidence>
<feature type="region of interest" description="Disordered" evidence="1">
    <location>
        <begin position="972"/>
        <end position="1013"/>
    </location>
</feature>
<gene>
    <name evidence="2" type="ORF">CAL26_15035</name>
</gene>